<proteinExistence type="predicted"/>
<gene>
    <name evidence="1" type="ORF">ACIKP7_11205</name>
</gene>
<keyword evidence="2" id="KW-1185">Reference proteome</keyword>
<dbReference type="Proteomes" id="UP001615411">
    <property type="component" value="Unassembled WGS sequence"/>
</dbReference>
<comment type="caution">
    <text evidence="1">The sequence shown here is derived from an EMBL/GenBank/DDBJ whole genome shotgun (WGS) entry which is preliminary data.</text>
</comment>
<name>A0ACC7LUY6_9PSED</name>
<dbReference type="EMBL" id="JBIUGF010000028">
    <property type="protein sequence ID" value="MFJ1338690.1"/>
    <property type="molecule type" value="Genomic_DNA"/>
</dbReference>
<reference evidence="1" key="1">
    <citation type="submission" date="2024-10" db="EMBL/GenBank/DDBJ databases">
        <title>Aeromonas and Pseudomonas from the Cagarras Archipelago, Rio de Janeiro, Brazil.</title>
        <authorList>
            <person name="Canellas A.L.B."/>
            <person name="Laport M.S."/>
        </authorList>
    </citation>
    <scope>NUCLEOTIDE SEQUENCE</scope>
    <source>
        <strain evidence="1">ACP-7</strain>
    </source>
</reference>
<evidence type="ECO:0000313" key="1">
    <source>
        <dbReference type="EMBL" id="MFJ1338690.1"/>
    </source>
</evidence>
<accession>A0ACC7LUY6</accession>
<protein>
    <submittedName>
        <fullName evidence="1">Uncharacterized protein</fullName>
    </submittedName>
</protein>
<sequence>MDKSKQAVLQEMQEYLQKQLPTATREASHRMAVSYWGASAGWKKVSSAKRRPSGEFPEQLLEVAKTDPAAWDAAKILVVNLLDLGEPMSRQLAGFAAAVLRGEWKRPGGNANSWGNLSRDLPLCLAIHSLLAAGFARTESREVEPTAIEAVAKIASELGHKVKADMLEKIWMRHRDHVERVVKDGPHYYRDAPGTLLLKPSPPRRRQGKK</sequence>
<organism evidence="1 2">
    <name type="scientific">Pseudomonas caricapapayae</name>
    <dbReference type="NCBI Taxonomy" id="46678"/>
    <lineage>
        <taxon>Bacteria</taxon>
        <taxon>Pseudomonadati</taxon>
        <taxon>Pseudomonadota</taxon>
        <taxon>Gammaproteobacteria</taxon>
        <taxon>Pseudomonadales</taxon>
        <taxon>Pseudomonadaceae</taxon>
        <taxon>Pseudomonas</taxon>
    </lineage>
</organism>
<evidence type="ECO:0000313" key="2">
    <source>
        <dbReference type="Proteomes" id="UP001615411"/>
    </source>
</evidence>